<dbReference type="EMBL" id="GGMS01001656">
    <property type="protein sequence ID" value="MBY70859.1"/>
    <property type="molecule type" value="Transcribed_RNA"/>
</dbReference>
<accession>A0A2S2PZK3</accession>
<gene>
    <name evidence="2" type="ORF">g.158197</name>
</gene>
<name>A0A2S2PZK3_9HEMI</name>
<evidence type="ECO:0000313" key="2">
    <source>
        <dbReference type="EMBL" id="MBY70859.1"/>
    </source>
</evidence>
<keyword evidence="1" id="KW-1133">Transmembrane helix</keyword>
<evidence type="ECO:0000256" key="1">
    <source>
        <dbReference type="SAM" id="Phobius"/>
    </source>
</evidence>
<organism evidence="2">
    <name type="scientific">Sipha flava</name>
    <name type="common">yellow sugarcane aphid</name>
    <dbReference type="NCBI Taxonomy" id="143950"/>
    <lineage>
        <taxon>Eukaryota</taxon>
        <taxon>Metazoa</taxon>
        <taxon>Ecdysozoa</taxon>
        <taxon>Arthropoda</taxon>
        <taxon>Hexapoda</taxon>
        <taxon>Insecta</taxon>
        <taxon>Pterygota</taxon>
        <taxon>Neoptera</taxon>
        <taxon>Paraneoptera</taxon>
        <taxon>Hemiptera</taxon>
        <taxon>Sternorrhyncha</taxon>
        <taxon>Aphidomorpha</taxon>
        <taxon>Aphidoidea</taxon>
        <taxon>Aphididae</taxon>
        <taxon>Sipha</taxon>
    </lineage>
</organism>
<sequence>MSISLSLSLSLPFFAKQHPLVATARFVQTLLLLLLLHVHATKCLHAYRLRNRRRRRRRPTRPFNDDARAVLRERLHDDGTNNLRLLLTSREHRRLPRIASSVYPSRIPFLSSRKKSTQMSGFFSRFFRLK</sequence>
<proteinExistence type="predicted"/>
<reference evidence="2" key="1">
    <citation type="submission" date="2018-04" db="EMBL/GenBank/DDBJ databases">
        <title>Transcriptome assembly of Sipha flava.</title>
        <authorList>
            <person name="Scully E.D."/>
            <person name="Geib S.M."/>
            <person name="Palmer N.A."/>
            <person name="Koch K."/>
            <person name="Bradshaw J."/>
            <person name="Heng-Moss T."/>
            <person name="Sarath G."/>
        </authorList>
    </citation>
    <scope>NUCLEOTIDE SEQUENCE</scope>
</reference>
<keyword evidence="1" id="KW-0472">Membrane</keyword>
<dbReference type="AlphaFoldDB" id="A0A2S2PZK3"/>
<feature type="transmembrane region" description="Helical" evidence="1">
    <location>
        <begin position="25"/>
        <end position="47"/>
    </location>
</feature>
<keyword evidence="1" id="KW-0812">Transmembrane</keyword>
<protein>
    <submittedName>
        <fullName evidence="2">Uncharacterized protein</fullName>
    </submittedName>
</protein>